<dbReference type="OrthoDB" id="10250488at2759"/>
<protein>
    <submittedName>
        <fullName evidence="2">Nuclear receptor 2C2-associated protein</fullName>
    </submittedName>
</protein>
<organism evidence="1 2">
    <name type="scientific">Frankliniella occidentalis</name>
    <name type="common">Western flower thrips</name>
    <name type="synonym">Euthrips occidentalis</name>
    <dbReference type="NCBI Taxonomy" id="133901"/>
    <lineage>
        <taxon>Eukaryota</taxon>
        <taxon>Metazoa</taxon>
        <taxon>Ecdysozoa</taxon>
        <taxon>Arthropoda</taxon>
        <taxon>Hexapoda</taxon>
        <taxon>Insecta</taxon>
        <taxon>Pterygota</taxon>
        <taxon>Neoptera</taxon>
        <taxon>Paraneoptera</taxon>
        <taxon>Thysanoptera</taxon>
        <taxon>Terebrantia</taxon>
        <taxon>Thripoidea</taxon>
        <taxon>Thripidae</taxon>
        <taxon>Frankliniella</taxon>
    </lineage>
</organism>
<dbReference type="KEGG" id="foc:113210340"/>
<keyword evidence="2" id="KW-0675">Receptor</keyword>
<dbReference type="InterPro" id="IPR008979">
    <property type="entry name" value="Galactose-bd-like_sf"/>
</dbReference>
<dbReference type="RefSeq" id="XP_026284079.1">
    <property type="nucleotide sequence ID" value="XM_026428294.2"/>
</dbReference>
<gene>
    <name evidence="2" type="primary">LOC113210340</name>
</gene>
<dbReference type="GeneID" id="113210340"/>
<accession>A0A6J1SRZ8</accession>
<dbReference type="Proteomes" id="UP000504606">
    <property type="component" value="Unplaced"/>
</dbReference>
<name>A0A6J1SRZ8_FRAOC</name>
<proteinExistence type="predicted"/>
<sequence length="137" mass="15483">MSSVLKNGFECKVSSVFNRDNQQFGKKYMFDGSDETCWNSAQGSPQFVSLQLPQEVTIERIVIQFQGGFVGQDCMFSSTRENGEKNDDVPFYPEDVNTLQVFKLPSGVIAKKFSVIFNRSTDFFGRIVIYKLDAFSG</sequence>
<dbReference type="SUPFAM" id="SSF49785">
    <property type="entry name" value="Galactose-binding domain-like"/>
    <property type="match status" value="1"/>
</dbReference>
<evidence type="ECO:0000313" key="2">
    <source>
        <dbReference type="RefSeq" id="XP_026284079.1"/>
    </source>
</evidence>
<keyword evidence="1" id="KW-1185">Reference proteome</keyword>
<reference evidence="2" key="1">
    <citation type="submission" date="2025-08" db="UniProtKB">
        <authorList>
            <consortium name="RefSeq"/>
        </authorList>
    </citation>
    <scope>IDENTIFICATION</scope>
    <source>
        <tissue evidence="2">Whole organism</tissue>
    </source>
</reference>
<evidence type="ECO:0000313" key="1">
    <source>
        <dbReference type="Proteomes" id="UP000504606"/>
    </source>
</evidence>
<dbReference type="Gene3D" id="2.60.120.260">
    <property type="entry name" value="Galactose-binding domain-like"/>
    <property type="match status" value="1"/>
</dbReference>
<dbReference type="AlphaFoldDB" id="A0A6J1SRZ8"/>